<comment type="similarity">
    <text evidence="8">Belongs to the importin beta family. Importin beta-2 subfamily.</text>
</comment>
<keyword evidence="7" id="KW-0539">Nucleus</keyword>
<evidence type="ECO:0000256" key="4">
    <source>
        <dbReference type="ARBA" id="ARBA00022490"/>
    </source>
</evidence>
<evidence type="ECO:0000313" key="10">
    <source>
        <dbReference type="EMBL" id="KNE67744.1"/>
    </source>
</evidence>
<dbReference type="EMBL" id="GG745354">
    <property type="protein sequence ID" value="KNE67744.1"/>
    <property type="molecule type" value="Genomic_DNA"/>
</dbReference>
<dbReference type="Gene3D" id="1.25.10.10">
    <property type="entry name" value="Leucine-rich Repeat Variant"/>
    <property type="match status" value="2"/>
</dbReference>
<keyword evidence="5" id="KW-0677">Repeat</keyword>
<evidence type="ECO:0000256" key="8">
    <source>
        <dbReference type="ARBA" id="ARBA00038423"/>
    </source>
</evidence>
<dbReference type="VEuPathDB" id="FungiDB:AMAG_12470"/>
<feature type="region of interest" description="Disordered" evidence="9">
    <location>
        <begin position="338"/>
        <end position="384"/>
    </location>
</feature>
<protein>
    <recommendedName>
        <fullName evidence="12">Importin N-terminal domain-containing protein</fullName>
    </recommendedName>
</protein>
<name>A0A0L0SZI6_ALLM3</name>
<dbReference type="GO" id="GO:0005737">
    <property type="term" value="C:cytoplasm"/>
    <property type="evidence" value="ECO:0007669"/>
    <property type="project" value="UniProtKB-SubCell"/>
</dbReference>
<accession>A0A0L0SZI6</accession>
<dbReference type="OrthoDB" id="951172at2759"/>
<keyword evidence="4" id="KW-0963">Cytoplasm</keyword>
<sequence length="915" mass="98604">MSAAWTPQPAGVAQIADLLIGGTSFDNAVQHKVQHDLHHLGQTVPDFACYLAYLLAPVSAARGTQLRSMAGYALKAYLLTHAQQLPPQVLGYVKAALLETLGDADRVVTNVAGTVISTLLSKVHIHGWPESLHKLIELIRNPSSPSFMSAVAAISKICEDDAEDLIYSPMQPLTALLPALIALVSGANEPAAIMAIHCMANLIHADTAVIEDQYPAFLGALFGRALDQSPGMRQAVCTCIVRLIEFRPEKLEPQLEDVIQYMLACTQADDPGLALEACEFWIAIADHAAYFDTLEAYLPQLVATFLTRMVYSEEELADLGAFDQDDTHVPDAVQDVKPRHVKSKQHEAGGKASPGGAEDGGAKSDDDANDDDEDEDGEDDPDSLANAWTLRKCAAAALDALATIYEEKILPPLLPQLQTRLASPEWLQREAGILALGAVAEGAIDGIEPHLPQLVPFLLTSLNDVTLVRNIACWALGRFAAWIVEEPAGHAFFVPLLQGLLQNCAHGNKRVQESACSALATVMETAGNQIVPHLGTILPALVHCFSIYQHNNLMNLYDCIGTLAEAAGNALNTPEFAALMLPPLFHQWHKLADTDRNILPLFECMGSVVIALGAGFAPHANEVYERCLRIVSATHQALVEYQRGAIKDEPDRDFFIVSLDLMGAVVGGLGPSAESVVARYLPGTMAAVTVAMEDPSPHVKQSALGLFGDLVVNVFRHVQPHAAELLNRAIPLIKPFDEMSWQRLCNNATWVCAELTDKMGAEMASKVPDLVSALLPLIGAAPTPRDPPPMIVENAVLCLGRLGHADPHALASSGLEKWAGIWLTHMVKIGSNAEKEAALTGFLAAVRINPNACLRAFARLCDVLATYASPSPQLDAQMREVVHGYRALVGDAQWPAYMQTLAPPIRTVVQHRFGV</sequence>
<dbReference type="AlphaFoldDB" id="A0A0L0SZI6"/>
<dbReference type="InterPro" id="IPR016024">
    <property type="entry name" value="ARM-type_fold"/>
</dbReference>
<feature type="compositionally biased region" description="Basic and acidic residues" evidence="9">
    <location>
        <begin position="338"/>
        <end position="349"/>
    </location>
</feature>
<dbReference type="Proteomes" id="UP000054350">
    <property type="component" value="Unassembled WGS sequence"/>
</dbReference>
<reference evidence="10 11" key="1">
    <citation type="submission" date="2009-11" db="EMBL/GenBank/DDBJ databases">
        <title>Annotation of Allomyces macrogynus ATCC 38327.</title>
        <authorList>
            <consortium name="The Broad Institute Genome Sequencing Platform"/>
            <person name="Russ C."/>
            <person name="Cuomo C."/>
            <person name="Burger G."/>
            <person name="Gray M.W."/>
            <person name="Holland P.W.H."/>
            <person name="King N."/>
            <person name="Lang F.B.F."/>
            <person name="Roger A.J."/>
            <person name="Ruiz-Trillo I."/>
            <person name="Young S.K."/>
            <person name="Zeng Q."/>
            <person name="Gargeya S."/>
            <person name="Fitzgerald M."/>
            <person name="Haas B."/>
            <person name="Abouelleil A."/>
            <person name="Alvarado L."/>
            <person name="Arachchi H.M."/>
            <person name="Berlin A."/>
            <person name="Chapman S.B."/>
            <person name="Gearin G."/>
            <person name="Goldberg J."/>
            <person name="Griggs A."/>
            <person name="Gujja S."/>
            <person name="Hansen M."/>
            <person name="Heiman D."/>
            <person name="Howarth C."/>
            <person name="Larimer J."/>
            <person name="Lui A."/>
            <person name="MacDonald P.J.P."/>
            <person name="McCowen C."/>
            <person name="Montmayeur A."/>
            <person name="Murphy C."/>
            <person name="Neiman D."/>
            <person name="Pearson M."/>
            <person name="Priest M."/>
            <person name="Roberts A."/>
            <person name="Saif S."/>
            <person name="Shea T."/>
            <person name="Sisk P."/>
            <person name="Stolte C."/>
            <person name="Sykes S."/>
            <person name="Wortman J."/>
            <person name="Nusbaum C."/>
            <person name="Birren B."/>
        </authorList>
    </citation>
    <scope>NUCLEOTIDE SEQUENCE [LARGE SCALE GENOMIC DNA]</scope>
    <source>
        <strain evidence="10 11">ATCC 38327</strain>
    </source>
</reference>
<dbReference type="GO" id="GO:0006606">
    <property type="term" value="P:protein import into nucleus"/>
    <property type="evidence" value="ECO:0007669"/>
    <property type="project" value="InterPro"/>
</dbReference>
<feature type="compositionally biased region" description="Acidic residues" evidence="9">
    <location>
        <begin position="367"/>
        <end position="382"/>
    </location>
</feature>
<evidence type="ECO:0000256" key="3">
    <source>
        <dbReference type="ARBA" id="ARBA00022448"/>
    </source>
</evidence>
<evidence type="ECO:0000256" key="6">
    <source>
        <dbReference type="ARBA" id="ARBA00022927"/>
    </source>
</evidence>
<dbReference type="eggNOG" id="KOG2023">
    <property type="taxonomic scope" value="Eukaryota"/>
</dbReference>
<dbReference type="InterPro" id="IPR040122">
    <property type="entry name" value="Importin_beta"/>
</dbReference>
<evidence type="ECO:0000256" key="7">
    <source>
        <dbReference type="ARBA" id="ARBA00023242"/>
    </source>
</evidence>
<evidence type="ECO:0000256" key="9">
    <source>
        <dbReference type="SAM" id="MobiDB-lite"/>
    </source>
</evidence>
<keyword evidence="3" id="KW-0813">Transport</keyword>
<dbReference type="SUPFAM" id="SSF48371">
    <property type="entry name" value="ARM repeat"/>
    <property type="match status" value="1"/>
</dbReference>
<evidence type="ECO:0008006" key="12">
    <source>
        <dbReference type="Google" id="ProtNLM"/>
    </source>
</evidence>
<keyword evidence="11" id="KW-1185">Reference proteome</keyword>
<proteinExistence type="inferred from homology"/>
<keyword evidence="6" id="KW-0653">Protein transport</keyword>
<evidence type="ECO:0000256" key="1">
    <source>
        <dbReference type="ARBA" id="ARBA00004123"/>
    </source>
</evidence>
<gene>
    <name evidence="10" type="ORF">AMAG_12470</name>
</gene>
<evidence type="ECO:0000313" key="11">
    <source>
        <dbReference type="Proteomes" id="UP000054350"/>
    </source>
</evidence>
<dbReference type="PANTHER" id="PTHR10527">
    <property type="entry name" value="IMPORTIN BETA"/>
    <property type="match status" value="1"/>
</dbReference>
<dbReference type="InterPro" id="IPR011989">
    <property type="entry name" value="ARM-like"/>
</dbReference>
<evidence type="ECO:0000256" key="5">
    <source>
        <dbReference type="ARBA" id="ARBA00022737"/>
    </source>
</evidence>
<dbReference type="Pfam" id="PF13513">
    <property type="entry name" value="HEAT_EZ"/>
    <property type="match status" value="1"/>
</dbReference>
<dbReference type="OMA" id="AQEGAMS"/>
<dbReference type="FunFam" id="1.25.10.10:FF:000028">
    <property type="entry name" value="Transportin-1 isoform 1"/>
    <property type="match status" value="1"/>
</dbReference>
<comment type="subcellular location">
    <subcellularLocation>
        <location evidence="2">Cytoplasm</location>
    </subcellularLocation>
    <subcellularLocation>
        <location evidence="1">Nucleus</location>
    </subcellularLocation>
</comment>
<reference evidence="11" key="2">
    <citation type="submission" date="2009-11" db="EMBL/GenBank/DDBJ databases">
        <title>The Genome Sequence of Allomyces macrogynus strain ATCC 38327.</title>
        <authorList>
            <consortium name="The Broad Institute Genome Sequencing Platform"/>
            <person name="Russ C."/>
            <person name="Cuomo C."/>
            <person name="Shea T."/>
            <person name="Young S.K."/>
            <person name="Zeng Q."/>
            <person name="Koehrsen M."/>
            <person name="Haas B."/>
            <person name="Borodovsky M."/>
            <person name="Guigo R."/>
            <person name="Alvarado L."/>
            <person name="Berlin A."/>
            <person name="Borenstein D."/>
            <person name="Chen Z."/>
            <person name="Engels R."/>
            <person name="Freedman E."/>
            <person name="Gellesch M."/>
            <person name="Goldberg J."/>
            <person name="Griggs A."/>
            <person name="Gujja S."/>
            <person name="Heiman D."/>
            <person name="Hepburn T."/>
            <person name="Howarth C."/>
            <person name="Jen D."/>
            <person name="Larson L."/>
            <person name="Lewis B."/>
            <person name="Mehta T."/>
            <person name="Park D."/>
            <person name="Pearson M."/>
            <person name="Roberts A."/>
            <person name="Saif S."/>
            <person name="Shenoy N."/>
            <person name="Sisk P."/>
            <person name="Stolte C."/>
            <person name="Sykes S."/>
            <person name="Walk T."/>
            <person name="White J."/>
            <person name="Yandava C."/>
            <person name="Burger G."/>
            <person name="Gray M.W."/>
            <person name="Holland P.W.H."/>
            <person name="King N."/>
            <person name="Lang F.B.F."/>
            <person name="Roger A.J."/>
            <person name="Ruiz-Trillo I."/>
            <person name="Lander E."/>
            <person name="Nusbaum C."/>
        </authorList>
    </citation>
    <scope>NUCLEOTIDE SEQUENCE [LARGE SCALE GENOMIC DNA]</scope>
    <source>
        <strain evidence="11">ATCC 38327</strain>
    </source>
</reference>
<dbReference type="STRING" id="578462.A0A0L0SZI6"/>
<organism evidence="10 11">
    <name type="scientific">Allomyces macrogynus (strain ATCC 38327)</name>
    <name type="common">Allomyces javanicus var. macrogynus</name>
    <dbReference type="NCBI Taxonomy" id="578462"/>
    <lineage>
        <taxon>Eukaryota</taxon>
        <taxon>Fungi</taxon>
        <taxon>Fungi incertae sedis</taxon>
        <taxon>Blastocladiomycota</taxon>
        <taxon>Blastocladiomycetes</taxon>
        <taxon>Blastocladiales</taxon>
        <taxon>Blastocladiaceae</taxon>
        <taxon>Allomyces</taxon>
    </lineage>
</organism>
<dbReference type="GO" id="GO:0031981">
    <property type="term" value="C:nuclear lumen"/>
    <property type="evidence" value="ECO:0007669"/>
    <property type="project" value="UniProtKB-ARBA"/>
</dbReference>
<evidence type="ECO:0000256" key="2">
    <source>
        <dbReference type="ARBA" id="ARBA00004496"/>
    </source>
</evidence>